<proteinExistence type="predicted"/>
<evidence type="ECO:0000313" key="2">
    <source>
        <dbReference type="Proteomes" id="UP000198775"/>
    </source>
</evidence>
<gene>
    <name evidence="1" type="ORF">SAMN05216388_100610</name>
</gene>
<dbReference type="Gene3D" id="2.30.110.10">
    <property type="entry name" value="Electron Transport, Fmn-binding Protein, Chain A"/>
    <property type="match status" value="1"/>
</dbReference>
<dbReference type="InterPro" id="IPR012349">
    <property type="entry name" value="Split_barrel_FMN-bd"/>
</dbReference>
<reference evidence="2" key="1">
    <citation type="submission" date="2016-10" db="EMBL/GenBank/DDBJ databases">
        <authorList>
            <person name="Varghese N."/>
            <person name="Submissions S."/>
        </authorList>
    </citation>
    <scope>NUCLEOTIDE SEQUENCE [LARGE SCALE GENOMIC DNA]</scope>
    <source>
        <strain evidence="2">IBRC-M 10043</strain>
    </source>
</reference>
<name>A0A1H8KBY9_9EURY</name>
<protein>
    <recommendedName>
        <fullName evidence="3">Pyridoxamine 5'-phosphate oxidase</fullName>
    </recommendedName>
</protein>
<keyword evidence="2" id="KW-1185">Reference proteome</keyword>
<accession>A0A1H8KBY9</accession>
<dbReference type="AlphaFoldDB" id="A0A1H8KBY9"/>
<dbReference type="RefSeq" id="WP_244514960.1">
    <property type="nucleotide sequence ID" value="NZ_FOCX01000006.1"/>
</dbReference>
<organism evidence="1 2">
    <name type="scientific">Halorientalis persicus</name>
    <dbReference type="NCBI Taxonomy" id="1367881"/>
    <lineage>
        <taxon>Archaea</taxon>
        <taxon>Methanobacteriati</taxon>
        <taxon>Methanobacteriota</taxon>
        <taxon>Stenosarchaea group</taxon>
        <taxon>Halobacteria</taxon>
        <taxon>Halobacteriales</taxon>
        <taxon>Haloarculaceae</taxon>
        <taxon>Halorientalis</taxon>
    </lineage>
</organism>
<evidence type="ECO:0008006" key="3">
    <source>
        <dbReference type="Google" id="ProtNLM"/>
    </source>
</evidence>
<dbReference type="SUPFAM" id="SSF50475">
    <property type="entry name" value="FMN-binding split barrel"/>
    <property type="match status" value="1"/>
</dbReference>
<evidence type="ECO:0000313" key="1">
    <source>
        <dbReference type="EMBL" id="SEN90355.1"/>
    </source>
</evidence>
<dbReference type="EMBL" id="FOCX01000006">
    <property type="protein sequence ID" value="SEN90355.1"/>
    <property type="molecule type" value="Genomic_DNA"/>
</dbReference>
<sequence length="180" mass="19850">MRLEPLTTAVTDSDRRSGAVIDGSWDPSGPWTREEAAAFLTDSRVPIRLSCRTPGGGLWMLSLWYEYRDGALHCATAASADVVTFLDQDPGVAFEVSVNDPPYRGVRGQGEATVDPDPEKTVLRSLLDRYLGGTDSELAQRLLDKDREEVTIRIDPTRVATWDYADRMTDAQNSDSDDPA</sequence>
<dbReference type="Proteomes" id="UP000198775">
    <property type="component" value="Unassembled WGS sequence"/>
</dbReference>